<evidence type="ECO:0000313" key="3">
    <source>
        <dbReference type="Proteomes" id="UP001222325"/>
    </source>
</evidence>
<gene>
    <name evidence="2" type="ORF">B0H15DRAFT_659498</name>
</gene>
<evidence type="ECO:0008006" key="4">
    <source>
        <dbReference type="Google" id="ProtNLM"/>
    </source>
</evidence>
<proteinExistence type="predicted"/>
<dbReference type="Gene3D" id="3.80.10.10">
    <property type="entry name" value="Ribonuclease Inhibitor"/>
    <property type="match status" value="1"/>
</dbReference>
<organism evidence="2 3">
    <name type="scientific">Mycena belliarum</name>
    <dbReference type="NCBI Taxonomy" id="1033014"/>
    <lineage>
        <taxon>Eukaryota</taxon>
        <taxon>Fungi</taxon>
        <taxon>Dikarya</taxon>
        <taxon>Basidiomycota</taxon>
        <taxon>Agaricomycotina</taxon>
        <taxon>Agaricomycetes</taxon>
        <taxon>Agaricomycetidae</taxon>
        <taxon>Agaricales</taxon>
        <taxon>Marasmiineae</taxon>
        <taxon>Mycenaceae</taxon>
        <taxon>Mycena</taxon>
    </lineage>
</organism>
<keyword evidence="3" id="KW-1185">Reference proteome</keyword>
<dbReference type="AlphaFoldDB" id="A0AAD6TRZ2"/>
<dbReference type="InterPro" id="IPR032675">
    <property type="entry name" value="LRR_dom_sf"/>
</dbReference>
<dbReference type="Proteomes" id="UP001222325">
    <property type="component" value="Unassembled WGS sequence"/>
</dbReference>
<name>A0AAD6TRZ2_9AGAR</name>
<evidence type="ECO:0000313" key="2">
    <source>
        <dbReference type="EMBL" id="KAJ7075311.1"/>
    </source>
</evidence>
<dbReference type="EMBL" id="JARJCN010000099">
    <property type="protein sequence ID" value="KAJ7075311.1"/>
    <property type="molecule type" value="Genomic_DNA"/>
</dbReference>
<feature type="region of interest" description="Disordered" evidence="1">
    <location>
        <begin position="1"/>
        <end position="25"/>
    </location>
</feature>
<comment type="caution">
    <text evidence="2">The sequence shown here is derived from an EMBL/GenBank/DDBJ whole genome shotgun (WGS) entry which is preliminary data.</text>
</comment>
<sequence>MALYATEKVSHGQLVGGPKGHASHGCVVQNPRGIRKYDGRTPHSVSRIDKVMNKISQMPSDAIALEDRFKFLDRADSLMTKWDQLLEEHRSRGMHRCLKIVELVDMICFHLLPRRKRSLAALARTCKAFHEQALDHLWHDQETLCNVLRCMPGVFDTYHAPSPIAGPNHCMRLLRPIVASDWLRPLDHARRVKHLKIDSHPGAPLDPSLSEILPVLSQCLPSHSLFPNLRTLRWNPGSSEFIYMPMVVNPSLTTLFFECEPTSTNLSILSTLPRSFTTLRNLSIGVVFDSDPTRSAVSSFVQAIGNVQSLSLAIPDLAAFQHIGRLLSLVTLHVTSFALIPSTLHVPAPNFAALKKLSLEICVVHEAHNCTTSFDSAPV</sequence>
<evidence type="ECO:0000256" key="1">
    <source>
        <dbReference type="SAM" id="MobiDB-lite"/>
    </source>
</evidence>
<accession>A0AAD6TRZ2</accession>
<reference evidence="2" key="1">
    <citation type="submission" date="2023-03" db="EMBL/GenBank/DDBJ databases">
        <title>Massive genome expansion in bonnet fungi (Mycena s.s.) driven by repeated elements and novel gene families across ecological guilds.</title>
        <authorList>
            <consortium name="Lawrence Berkeley National Laboratory"/>
            <person name="Harder C.B."/>
            <person name="Miyauchi S."/>
            <person name="Viragh M."/>
            <person name="Kuo A."/>
            <person name="Thoen E."/>
            <person name="Andreopoulos B."/>
            <person name="Lu D."/>
            <person name="Skrede I."/>
            <person name="Drula E."/>
            <person name="Henrissat B."/>
            <person name="Morin E."/>
            <person name="Kohler A."/>
            <person name="Barry K."/>
            <person name="LaButti K."/>
            <person name="Morin E."/>
            <person name="Salamov A."/>
            <person name="Lipzen A."/>
            <person name="Mereny Z."/>
            <person name="Hegedus B."/>
            <person name="Baldrian P."/>
            <person name="Stursova M."/>
            <person name="Weitz H."/>
            <person name="Taylor A."/>
            <person name="Grigoriev I.V."/>
            <person name="Nagy L.G."/>
            <person name="Martin F."/>
            <person name="Kauserud H."/>
        </authorList>
    </citation>
    <scope>NUCLEOTIDE SEQUENCE</scope>
    <source>
        <strain evidence="2">CBHHK173m</strain>
    </source>
</reference>
<protein>
    <recommendedName>
        <fullName evidence="4">F-box domain-containing protein</fullName>
    </recommendedName>
</protein>